<accession>A0AAE4BN95</accession>
<dbReference type="EMBL" id="JAVDQK010000005">
    <property type="protein sequence ID" value="MDR6218899.1"/>
    <property type="molecule type" value="Genomic_DNA"/>
</dbReference>
<gene>
    <name evidence="1" type="ORF">J2Y00_002496</name>
</gene>
<proteinExistence type="predicted"/>
<dbReference type="Proteomes" id="UP001185331">
    <property type="component" value="Unassembled WGS sequence"/>
</dbReference>
<dbReference type="RefSeq" id="WP_309853683.1">
    <property type="nucleotide sequence ID" value="NZ_JAVDQJ010000004.1"/>
</dbReference>
<sequence>MDTNILLIGFDDAQAAATAFRASLDDRDELLGAVHCCAAGMIFDAVVVLRGGVPFGSFRSAATPQPLPPLRAFPKLAGTPRTELPARMVELFGASASDAVNRTVRTLLSTPAPETLFEVTPLPALTSPRTLKA</sequence>
<evidence type="ECO:0000313" key="2">
    <source>
        <dbReference type="Proteomes" id="UP001185331"/>
    </source>
</evidence>
<reference evidence="1" key="1">
    <citation type="submission" date="2023-07" db="EMBL/GenBank/DDBJ databases">
        <title>Sorghum-associated microbial communities from plants grown in Nebraska, USA.</title>
        <authorList>
            <person name="Schachtman D."/>
        </authorList>
    </citation>
    <scope>NUCLEOTIDE SEQUENCE</scope>
    <source>
        <strain evidence="1">BE330</strain>
    </source>
</reference>
<organism evidence="1 2">
    <name type="scientific">Deinococcus soli</name>
    <name type="common">ex Cha et al. 2016</name>
    <dbReference type="NCBI Taxonomy" id="1309411"/>
    <lineage>
        <taxon>Bacteria</taxon>
        <taxon>Thermotogati</taxon>
        <taxon>Deinococcota</taxon>
        <taxon>Deinococci</taxon>
        <taxon>Deinococcales</taxon>
        <taxon>Deinococcaceae</taxon>
        <taxon>Deinococcus</taxon>
    </lineage>
</organism>
<name>A0AAE4BN95_9DEIO</name>
<evidence type="ECO:0000313" key="1">
    <source>
        <dbReference type="EMBL" id="MDR6218899.1"/>
    </source>
</evidence>
<comment type="caution">
    <text evidence="1">The sequence shown here is derived from an EMBL/GenBank/DDBJ whole genome shotgun (WGS) entry which is preliminary data.</text>
</comment>
<protein>
    <submittedName>
        <fullName evidence="1">Uncharacterized protein</fullName>
    </submittedName>
</protein>
<dbReference type="AlphaFoldDB" id="A0AAE4BN95"/>